<keyword evidence="3" id="KW-1185">Reference proteome</keyword>
<feature type="transmembrane region" description="Helical" evidence="1">
    <location>
        <begin position="229"/>
        <end position="251"/>
    </location>
</feature>
<feature type="transmembrane region" description="Helical" evidence="1">
    <location>
        <begin position="23"/>
        <end position="48"/>
    </location>
</feature>
<proteinExistence type="predicted"/>
<protein>
    <recommendedName>
        <fullName evidence="4">Inhibitor of apoptosis-promoting Bax1</fullName>
    </recommendedName>
</protein>
<dbReference type="EMBL" id="CP053097">
    <property type="protein sequence ID" value="QJR44409.1"/>
    <property type="molecule type" value="Genomic_DNA"/>
</dbReference>
<evidence type="ECO:0008006" key="4">
    <source>
        <dbReference type="Google" id="ProtNLM"/>
    </source>
</evidence>
<dbReference type="KEGG" id="mmio:HLA92_03160"/>
<feature type="transmembrane region" description="Helical" evidence="1">
    <location>
        <begin position="102"/>
        <end position="123"/>
    </location>
</feature>
<reference evidence="2 3" key="1">
    <citation type="submission" date="2020-05" db="EMBL/GenBank/DDBJ databases">
        <title>Novel Mycoplasma species detected in Mirounga angustirostris (northern elephant seal) from the USA.</title>
        <authorList>
            <person name="Volokhov D.V."/>
        </authorList>
    </citation>
    <scope>NUCLEOTIDE SEQUENCE [LARGE SCALE GENOMIC DNA]</scope>
    <source>
        <strain evidence="2 3">Mirounga ES2806-NAS</strain>
    </source>
</reference>
<dbReference type="RefSeq" id="WP_171113460.1">
    <property type="nucleotide sequence ID" value="NZ_CP053097.1"/>
</dbReference>
<feature type="transmembrane region" description="Helical" evidence="1">
    <location>
        <begin position="135"/>
        <end position="155"/>
    </location>
</feature>
<feature type="transmembrane region" description="Helical" evidence="1">
    <location>
        <begin position="162"/>
        <end position="185"/>
    </location>
</feature>
<keyword evidence="1" id="KW-1133">Transmembrane helix</keyword>
<name>A0A6M4JEI4_9MOLU</name>
<accession>A0A6M4JEI4</accession>
<evidence type="ECO:0000313" key="3">
    <source>
        <dbReference type="Proteomes" id="UP000502118"/>
    </source>
</evidence>
<gene>
    <name evidence="2" type="ORF">HLA92_03160</name>
</gene>
<keyword evidence="1" id="KW-0812">Transmembrane</keyword>
<sequence length="261" mass="30248">MYQYNNTIDYSFTETKTQKKHKLLGLSLLWFSLGIFITILFSGVIASIPSVYISWINFTESRGISPQTFIYSSIIIEFFACFIFQLFFMYKREKTTSLVVSIIAYFVYVLISTASLTFFTLSLNAYSQLNVSQAVLMFLIPIVMFIIVGVLGYFEKIDFSKFTWLIIVGIIATILMWLLSFFTVFRSNKIWSLYFSLMIVVSLVIIGFNFQIIKKYDVQLETNGNRNNLAILGLSITFGFNLYILFVGLIWKVLMLMLRNK</sequence>
<evidence type="ECO:0000256" key="1">
    <source>
        <dbReference type="SAM" id="Phobius"/>
    </source>
</evidence>
<dbReference type="AlphaFoldDB" id="A0A6M4JEI4"/>
<keyword evidence="1" id="KW-0472">Membrane</keyword>
<organism evidence="2 3">
    <name type="scientific">Mycoplasma miroungirhinis</name>
    <dbReference type="NCBI Taxonomy" id="754516"/>
    <lineage>
        <taxon>Bacteria</taxon>
        <taxon>Bacillati</taxon>
        <taxon>Mycoplasmatota</taxon>
        <taxon>Mollicutes</taxon>
        <taxon>Mycoplasmataceae</taxon>
        <taxon>Mycoplasma</taxon>
    </lineage>
</organism>
<evidence type="ECO:0000313" key="2">
    <source>
        <dbReference type="EMBL" id="QJR44409.1"/>
    </source>
</evidence>
<dbReference type="Proteomes" id="UP000502118">
    <property type="component" value="Chromosome"/>
</dbReference>
<feature type="transmembrane region" description="Helical" evidence="1">
    <location>
        <begin position="68"/>
        <end position="90"/>
    </location>
</feature>
<dbReference type="NCBIfam" id="NF045951">
    <property type="entry name" value="MAG0110_fam"/>
    <property type="match status" value="1"/>
</dbReference>
<feature type="transmembrane region" description="Helical" evidence="1">
    <location>
        <begin position="191"/>
        <end position="208"/>
    </location>
</feature>